<evidence type="ECO:0000259" key="2">
    <source>
        <dbReference type="Pfam" id="PF12229"/>
    </source>
</evidence>
<evidence type="ECO:0000313" key="3">
    <source>
        <dbReference type="EMBL" id="GLF93095.1"/>
    </source>
</evidence>
<dbReference type="PANTHER" id="PTHR35788">
    <property type="entry name" value="EXPORTED PROTEIN-RELATED"/>
    <property type="match status" value="1"/>
</dbReference>
<feature type="transmembrane region" description="Helical" evidence="1">
    <location>
        <begin position="21"/>
        <end position="46"/>
    </location>
</feature>
<keyword evidence="1" id="KW-1133">Transmembrane helix</keyword>
<dbReference type="EMBL" id="BSBI01000001">
    <property type="protein sequence ID" value="GLF93095.1"/>
    <property type="molecule type" value="Genomic_DNA"/>
</dbReference>
<dbReference type="Proteomes" id="UP001291653">
    <property type="component" value="Unassembled WGS sequence"/>
</dbReference>
<evidence type="ECO:0000313" key="4">
    <source>
        <dbReference type="Proteomes" id="UP001291653"/>
    </source>
</evidence>
<sequence>MLRSSGPQGTTGGGRRRIHPALVVAGVVGVAGLGFGGLYLTGLLAFDGEVPAGTRVQGVDIGGLTPEQAERKLERDLGQRWPAPVEVRIGDRTGTVDARTAGFTLDAGETAARAARSGSDPFTVIGRLFSDAERDVEPVHRVDEAKTRTAVAALAQKYDRTAREGAITFRDGRAVPVQARVGEAVDLDRAAESLRSAVLEEETGPVVLPVRRSEPKVGADEVDRAMAEFARPAMSGPVTVTVGAESATIGADAVGRHLTMKPDKANRLTPRLDAAALRKDPEVNRAIDGITDEPVEGTLRVAGERVVLAQDGRPGQTVSAAGLERAVLPVLTREGAARTAALPTREVRPELSRETFDSLGLKEQMSTFTVNFDPAPYRTTNIGRAVELINGSLVKPGEEWSFNGTVGERTKENGFVDGIIIQDDQYTKAAGGGVSAVATTMFNAVFFAGVKPVEYGAHSFYIERYPEGREATVAWGSLDLRFLNDSGKSLYIAASSTDSSVTISFYGSKKYDSVEAVKGPRTEVKKPGKREGPEKNCLPQTPLDGFNVTVERVLGSGGQEVKREKFTTRYTPRDEVTCEAPITL</sequence>
<dbReference type="InterPro" id="IPR007391">
    <property type="entry name" value="Vancomycin_resist_VanW"/>
</dbReference>
<organism evidence="3 4">
    <name type="scientific">Streptomyces yaizuensis</name>
    <dbReference type="NCBI Taxonomy" id="2989713"/>
    <lineage>
        <taxon>Bacteria</taxon>
        <taxon>Bacillati</taxon>
        <taxon>Actinomycetota</taxon>
        <taxon>Actinomycetes</taxon>
        <taxon>Kitasatosporales</taxon>
        <taxon>Streptomycetaceae</taxon>
        <taxon>Streptomyces</taxon>
    </lineage>
</organism>
<name>A0ABQ5NSH3_9ACTN</name>
<evidence type="ECO:0000256" key="1">
    <source>
        <dbReference type="SAM" id="Phobius"/>
    </source>
</evidence>
<dbReference type="InterPro" id="IPR022029">
    <property type="entry name" value="YoaR-like_PG-bd"/>
</dbReference>
<protein>
    <submittedName>
        <fullName evidence="3">VanW family protein</fullName>
    </submittedName>
</protein>
<comment type="caution">
    <text evidence="3">The sequence shown here is derived from an EMBL/GenBank/DDBJ whole genome shotgun (WGS) entry which is preliminary data.</text>
</comment>
<proteinExistence type="predicted"/>
<reference evidence="3 4" key="1">
    <citation type="submission" date="2022-10" db="EMBL/GenBank/DDBJ databases">
        <title>Draft genome sequence of Streptomyces sp. YSPA8.</title>
        <authorList>
            <person name="Moriuchi R."/>
            <person name="Dohra H."/>
            <person name="Yamamura H."/>
            <person name="Kodani S."/>
        </authorList>
    </citation>
    <scope>NUCLEOTIDE SEQUENCE [LARGE SCALE GENOMIC DNA]</scope>
    <source>
        <strain evidence="3 4">YSPA8</strain>
    </source>
</reference>
<keyword evidence="4" id="KW-1185">Reference proteome</keyword>
<dbReference type="Pfam" id="PF04294">
    <property type="entry name" value="VanW"/>
    <property type="match status" value="1"/>
</dbReference>
<dbReference type="RefSeq" id="WP_407705886.1">
    <property type="nucleotide sequence ID" value="NZ_BSBI01000001.1"/>
</dbReference>
<keyword evidence="1" id="KW-0472">Membrane</keyword>
<accession>A0ABQ5NSH3</accession>
<dbReference type="PANTHER" id="PTHR35788:SF1">
    <property type="entry name" value="EXPORTED PROTEIN"/>
    <property type="match status" value="1"/>
</dbReference>
<feature type="domain" description="YoaR-like putative peptidoglycan binding" evidence="2">
    <location>
        <begin position="121"/>
        <end position="202"/>
    </location>
</feature>
<keyword evidence="1" id="KW-0812">Transmembrane</keyword>
<dbReference type="Pfam" id="PF12229">
    <property type="entry name" value="PG_binding_4"/>
    <property type="match status" value="1"/>
</dbReference>
<dbReference type="InterPro" id="IPR052913">
    <property type="entry name" value="Glycopeptide_resist_protein"/>
</dbReference>
<gene>
    <name evidence="3" type="ORF">SYYSPA8_02380</name>
</gene>